<dbReference type="EMBL" id="JYJA01000041">
    <property type="protein sequence ID" value="KJL39903.1"/>
    <property type="molecule type" value="Genomic_DNA"/>
</dbReference>
<reference evidence="1 2" key="1">
    <citation type="submission" date="2015-02" db="EMBL/GenBank/DDBJ databases">
        <title>Draft genome sequences of ten Microbacterium spp. with emphasis on heavy metal contaminated environments.</title>
        <authorList>
            <person name="Corretto E."/>
        </authorList>
    </citation>
    <scope>NUCLEOTIDE SEQUENCE [LARGE SCALE GENOMIC DNA]</scope>
    <source>
        <strain evidence="1 2">DSM 8608</strain>
    </source>
</reference>
<accession>A0A0M2H751</accession>
<evidence type="ECO:0000313" key="1">
    <source>
        <dbReference type="EMBL" id="KJL39903.1"/>
    </source>
</evidence>
<keyword evidence="2" id="KW-1185">Reference proteome</keyword>
<dbReference type="PATRIC" id="fig|69370.6.peg.4173"/>
<sequence length="223" mass="22328">MVTTAAGLAIDLNDDLDGTTAVGFRRALAVLFKQSSPGVAETGRLGSDHLVVSGDPGAMRYHVSAGGIVITRAATGGAYIVGLPQGDSIDTNPSDGINPRIDIIYCRQPDPALDGSSIEVDFVVDVAIGTPASSPIAPTLPDGAVELARKQLAADASNTSGGLPFTNIAPTTGLNFGGTVGISQGGTAATTKAGARSNLGFLFGTGAPSNALGEDGDTYDQIL</sequence>
<name>A0A0M2H751_MICTR</name>
<dbReference type="OrthoDB" id="5081443at2"/>
<organism evidence="1 2">
    <name type="scientific">Microbacterium trichothecenolyticum</name>
    <name type="common">Aureobacterium trichothecenolyticum</name>
    <dbReference type="NCBI Taxonomy" id="69370"/>
    <lineage>
        <taxon>Bacteria</taxon>
        <taxon>Bacillati</taxon>
        <taxon>Actinomycetota</taxon>
        <taxon>Actinomycetes</taxon>
        <taxon>Micrococcales</taxon>
        <taxon>Microbacteriaceae</taxon>
        <taxon>Microbacterium</taxon>
    </lineage>
</organism>
<comment type="caution">
    <text evidence="1">The sequence shown here is derived from an EMBL/GenBank/DDBJ whole genome shotgun (WGS) entry which is preliminary data.</text>
</comment>
<evidence type="ECO:0000313" key="2">
    <source>
        <dbReference type="Proteomes" id="UP000034098"/>
    </source>
</evidence>
<dbReference type="Proteomes" id="UP000034098">
    <property type="component" value="Unassembled WGS sequence"/>
</dbReference>
<gene>
    <name evidence="1" type="ORF">RS82_04116</name>
</gene>
<proteinExistence type="predicted"/>
<protein>
    <submittedName>
        <fullName evidence="1">Uncharacterized protein</fullName>
    </submittedName>
</protein>
<dbReference type="RefSeq" id="WP_045302832.1">
    <property type="nucleotide sequence ID" value="NZ_JYJA01000041.1"/>
</dbReference>
<dbReference type="AlphaFoldDB" id="A0A0M2H751"/>